<evidence type="ECO:0000313" key="4">
    <source>
        <dbReference type="EMBL" id="MXN16956.1"/>
    </source>
</evidence>
<organism evidence="4 5">
    <name type="scientific">Pseudooceanicola albus</name>
    <dbReference type="NCBI Taxonomy" id="2692189"/>
    <lineage>
        <taxon>Bacteria</taxon>
        <taxon>Pseudomonadati</taxon>
        <taxon>Pseudomonadota</taxon>
        <taxon>Alphaproteobacteria</taxon>
        <taxon>Rhodobacterales</taxon>
        <taxon>Paracoccaceae</taxon>
        <taxon>Pseudooceanicola</taxon>
    </lineage>
</organism>
<feature type="compositionally biased region" description="Basic and acidic residues" evidence="1">
    <location>
        <begin position="112"/>
        <end position="127"/>
    </location>
</feature>
<keyword evidence="2" id="KW-0812">Transmembrane</keyword>
<evidence type="ECO:0000256" key="2">
    <source>
        <dbReference type="SAM" id="Phobius"/>
    </source>
</evidence>
<evidence type="ECO:0000259" key="3">
    <source>
        <dbReference type="Pfam" id="PF13464"/>
    </source>
</evidence>
<dbReference type="Proteomes" id="UP000477911">
    <property type="component" value="Unassembled WGS sequence"/>
</dbReference>
<gene>
    <name evidence="4" type="ORF">GR170_03845</name>
</gene>
<evidence type="ECO:0000256" key="1">
    <source>
        <dbReference type="SAM" id="MobiDB-lite"/>
    </source>
</evidence>
<accession>A0A6L7G0K1</accession>
<reference evidence="4 5" key="1">
    <citation type="submission" date="2019-12" db="EMBL/GenBank/DDBJ databases">
        <authorList>
            <person name="Li M."/>
        </authorList>
    </citation>
    <scope>NUCLEOTIDE SEQUENCE [LARGE SCALE GENOMIC DNA]</scope>
    <source>
        <strain evidence="4 5">GBMRC 2024</strain>
    </source>
</reference>
<dbReference type="GO" id="GO:0003677">
    <property type="term" value="F:DNA binding"/>
    <property type="evidence" value="ECO:0007669"/>
    <property type="project" value="InterPro"/>
</dbReference>
<protein>
    <submittedName>
        <fullName evidence="4">DUF4115 domain-containing protein</fullName>
    </submittedName>
</protein>
<dbReference type="InterPro" id="IPR025194">
    <property type="entry name" value="RodZ-like_C"/>
</dbReference>
<dbReference type="PANTHER" id="PTHR34475:SF1">
    <property type="entry name" value="CYTOSKELETON PROTEIN RODZ"/>
    <property type="match status" value="1"/>
</dbReference>
<dbReference type="Pfam" id="PF13413">
    <property type="entry name" value="HTH_25"/>
    <property type="match status" value="1"/>
</dbReference>
<feature type="transmembrane region" description="Helical" evidence="2">
    <location>
        <begin position="152"/>
        <end position="175"/>
    </location>
</feature>
<feature type="region of interest" description="Disordered" evidence="1">
    <location>
        <begin position="105"/>
        <end position="135"/>
    </location>
</feature>
<comment type="caution">
    <text evidence="4">The sequence shown here is derived from an EMBL/GenBank/DDBJ whole genome shotgun (WGS) entry which is preliminary data.</text>
</comment>
<sequence length="425" mass="45267">MRRKKKPVGDQAVRQPRGYDDFEVKLGDVMRGERATMGKSLLDVQRELRIKANYISAIENCDPEAFDTPGFISGYVRSYARYLNMDAEATFRQFCRESGFAPAHGMAAEASSRPRPDRKEAPRKPSPRDPFLAPETPFIPAGESWFSRIEPAAIGSALVLIALICGLGYGGYAVLNEVQRVKFAPVESTPDVLADLDPLEAATHPSDDPVADEQKAAGLYNAPADSMYRLYRPQALDVPVVASRDAPIATLNPAQIGTFVGKDPSTTDLVAEAAPASGGSVEDKAVAVALGLQADGKPVPQPQVVADAKPGVSLVAVRPAWVRVTSADGTVLLEKTMTAGESYALPNTEEPAHLRAGMSGSVYFAVNGKLYGPAGKGTSVVKNVALSADQLEDNYKVADLSADPTAQKVISVVAEADLPQDRQSD</sequence>
<dbReference type="AlphaFoldDB" id="A0A6L7G0K1"/>
<dbReference type="PANTHER" id="PTHR34475">
    <property type="match status" value="1"/>
</dbReference>
<dbReference type="InterPro" id="IPR050400">
    <property type="entry name" value="Bact_Cytoskel_RodZ"/>
</dbReference>
<keyword evidence="5" id="KW-1185">Reference proteome</keyword>
<proteinExistence type="predicted"/>
<evidence type="ECO:0000313" key="5">
    <source>
        <dbReference type="Proteomes" id="UP000477911"/>
    </source>
</evidence>
<dbReference type="InterPro" id="IPR010982">
    <property type="entry name" value="Lambda_DNA-bd_dom_sf"/>
</dbReference>
<keyword evidence="2" id="KW-0472">Membrane</keyword>
<dbReference type="Gene3D" id="1.10.260.40">
    <property type="entry name" value="lambda repressor-like DNA-binding domains"/>
    <property type="match status" value="1"/>
</dbReference>
<dbReference type="Pfam" id="PF13464">
    <property type="entry name" value="RodZ_C"/>
    <property type="match status" value="1"/>
</dbReference>
<dbReference type="RefSeq" id="WP_160891797.1">
    <property type="nucleotide sequence ID" value="NZ_WUMU01000003.1"/>
</dbReference>
<keyword evidence="2" id="KW-1133">Transmembrane helix</keyword>
<name>A0A6L7G0K1_9RHOB</name>
<dbReference type="EMBL" id="WUMU01000003">
    <property type="protein sequence ID" value="MXN16956.1"/>
    <property type="molecule type" value="Genomic_DNA"/>
</dbReference>
<feature type="domain" description="Cytoskeleton protein RodZ-like C-terminal" evidence="3">
    <location>
        <begin position="314"/>
        <end position="384"/>
    </location>
</feature>